<dbReference type="Proteomes" id="UP000180166">
    <property type="component" value="Chromosome"/>
</dbReference>
<proteinExistence type="predicted"/>
<name>A0ABC8AXQ9_9NOCA</name>
<evidence type="ECO:0008006" key="4">
    <source>
        <dbReference type="Google" id="ProtNLM"/>
    </source>
</evidence>
<keyword evidence="1" id="KW-1133">Transmembrane helix</keyword>
<dbReference type="RefSeq" id="WP_033087246.1">
    <property type="nucleotide sequence ID" value="NZ_BAAARX010000002.1"/>
</dbReference>
<feature type="transmembrane region" description="Helical" evidence="1">
    <location>
        <begin position="198"/>
        <end position="218"/>
    </location>
</feature>
<sequence length="236" mass="25545">MATYSEGARLARETGRPLELAGNLAGLACVQARQGRFDDCAANVAAALEICEPRRIHLFRVWAMQARGDAALAADDPETARARWEELAGLLTQLGVRDPDVDPGPDLVEAYLRVGLAQRARPVAAAYLAAARLKGQPWALARAYRALALLSGDAVMLEAFETALAWHARTLDAFEEARTRLAFGARLRRARRRRDRRAGFGVVSAAVARWCAGGWLMGRPGGAGSRMLEGGVSLRR</sequence>
<dbReference type="Gene3D" id="1.25.40.10">
    <property type="entry name" value="Tetratricopeptide repeat domain"/>
    <property type="match status" value="1"/>
</dbReference>
<dbReference type="KEGG" id="nsr:NS506_04750"/>
<protein>
    <recommendedName>
        <fullName evidence="4">LuxR family transcriptional regulator</fullName>
    </recommendedName>
</protein>
<dbReference type="EMBL" id="CP017839">
    <property type="protein sequence ID" value="APA98796.1"/>
    <property type="molecule type" value="Genomic_DNA"/>
</dbReference>
<dbReference type="InterPro" id="IPR011990">
    <property type="entry name" value="TPR-like_helical_dom_sf"/>
</dbReference>
<evidence type="ECO:0000256" key="1">
    <source>
        <dbReference type="SAM" id="Phobius"/>
    </source>
</evidence>
<gene>
    <name evidence="2" type="ORF">NS506_04750</name>
</gene>
<accession>A0ABC8AXQ9</accession>
<keyword evidence="1" id="KW-0812">Transmembrane</keyword>
<reference evidence="2 3" key="1">
    <citation type="submission" date="2016-10" db="EMBL/GenBank/DDBJ databases">
        <title>Genome sequence of Nocardia seriolae strain EM150506, isolated from Anguila japonica.</title>
        <authorList>
            <person name="Han H.-J."/>
        </authorList>
    </citation>
    <scope>NUCLEOTIDE SEQUENCE [LARGE SCALE GENOMIC DNA]</scope>
    <source>
        <strain evidence="2 3">EM150506</strain>
    </source>
</reference>
<evidence type="ECO:0000313" key="2">
    <source>
        <dbReference type="EMBL" id="APA98796.1"/>
    </source>
</evidence>
<keyword evidence="1" id="KW-0472">Membrane</keyword>
<dbReference type="AlphaFoldDB" id="A0ABC8AXQ9"/>
<organism evidence="2 3">
    <name type="scientific">Nocardia seriolae</name>
    <dbReference type="NCBI Taxonomy" id="37332"/>
    <lineage>
        <taxon>Bacteria</taxon>
        <taxon>Bacillati</taxon>
        <taxon>Actinomycetota</taxon>
        <taxon>Actinomycetes</taxon>
        <taxon>Mycobacteriales</taxon>
        <taxon>Nocardiaceae</taxon>
        <taxon>Nocardia</taxon>
    </lineage>
</organism>
<dbReference type="GeneID" id="93374697"/>
<evidence type="ECO:0000313" key="3">
    <source>
        <dbReference type="Proteomes" id="UP000180166"/>
    </source>
</evidence>